<gene>
    <name evidence="13" type="ORF">GTW09_08515</name>
</gene>
<feature type="domain" description="TonB-dependent receptor-like beta-barrel" evidence="11">
    <location>
        <begin position="371"/>
        <end position="805"/>
    </location>
</feature>
<dbReference type="Gene3D" id="2.40.170.20">
    <property type="entry name" value="TonB-dependent receptor, beta-barrel domain"/>
    <property type="match status" value="1"/>
</dbReference>
<dbReference type="InterPro" id="IPR012910">
    <property type="entry name" value="Plug_dom"/>
</dbReference>
<evidence type="ECO:0000256" key="4">
    <source>
        <dbReference type="ARBA" id="ARBA00022692"/>
    </source>
</evidence>
<dbReference type="InterPro" id="IPR036942">
    <property type="entry name" value="Beta-barrel_TonB_sf"/>
</dbReference>
<evidence type="ECO:0000256" key="5">
    <source>
        <dbReference type="ARBA" id="ARBA00023077"/>
    </source>
</evidence>
<keyword evidence="14" id="KW-1185">Reference proteome</keyword>
<evidence type="ECO:0000256" key="2">
    <source>
        <dbReference type="ARBA" id="ARBA00022448"/>
    </source>
</evidence>
<dbReference type="InterPro" id="IPR037066">
    <property type="entry name" value="Plug_dom_sf"/>
</dbReference>
<dbReference type="InterPro" id="IPR039426">
    <property type="entry name" value="TonB-dep_rcpt-like"/>
</dbReference>
<name>A0A6L9MTS7_9ALTE</name>
<dbReference type="SUPFAM" id="SSF56935">
    <property type="entry name" value="Porins"/>
    <property type="match status" value="1"/>
</dbReference>
<dbReference type="Pfam" id="PF00593">
    <property type="entry name" value="TonB_dep_Rec_b-barrel"/>
    <property type="match status" value="1"/>
</dbReference>
<comment type="subcellular location">
    <subcellularLocation>
        <location evidence="1 8">Cell outer membrane</location>
        <topology evidence="1 8">Multi-pass membrane protein</topology>
    </subcellularLocation>
</comment>
<evidence type="ECO:0000313" key="14">
    <source>
        <dbReference type="Proteomes" id="UP000478837"/>
    </source>
</evidence>
<feature type="signal peptide" evidence="10">
    <location>
        <begin position="1"/>
        <end position="31"/>
    </location>
</feature>
<comment type="similarity">
    <text evidence="8 9">Belongs to the TonB-dependent receptor family.</text>
</comment>
<keyword evidence="6 8" id="KW-0472">Membrane</keyword>
<evidence type="ECO:0000256" key="1">
    <source>
        <dbReference type="ARBA" id="ARBA00004571"/>
    </source>
</evidence>
<keyword evidence="3 8" id="KW-1134">Transmembrane beta strand</keyword>
<keyword evidence="10" id="KW-0732">Signal</keyword>
<organism evidence="13 14">
    <name type="scientific">Alteromonas hispanica</name>
    <dbReference type="NCBI Taxonomy" id="315421"/>
    <lineage>
        <taxon>Bacteria</taxon>
        <taxon>Pseudomonadati</taxon>
        <taxon>Pseudomonadota</taxon>
        <taxon>Gammaproteobacteria</taxon>
        <taxon>Alteromonadales</taxon>
        <taxon>Alteromonadaceae</taxon>
        <taxon>Alteromonas/Salinimonas group</taxon>
        <taxon>Alteromonas</taxon>
    </lineage>
</organism>
<comment type="caution">
    <text evidence="13">The sequence shown here is derived from an EMBL/GenBank/DDBJ whole genome shotgun (WGS) entry which is preliminary data.</text>
</comment>
<dbReference type="PANTHER" id="PTHR47234:SF3">
    <property type="entry name" value="SECRETIN_TONB SHORT N-TERMINAL DOMAIN-CONTAINING PROTEIN"/>
    <property type="match status" value="1"/>
</dbReference>
<dbReference type="AlphaFoldDB" id="A0A6L9MTS7"/>
<keyword evidence="7 8" id="KW-0998">Cell outer membrane</keyword>
<dbReference type="GO" id="GO:0009279">
    <property type="term" value="C:cell outer membrane"/>
    <property type="evidence" value="ECO:0007669"/>
    <property type="project" value="UniProtKB-SubCell"/>
</dbReference>
<evidence type="ECO:0000256" key="6">
    <source>
        <dbReference type="ARBA" id="ARBA00023136"/>
    </source>
</evidence>
<evidence type="ECO:0000256" key="9">
    <source>
        <dbReference type="RuleBase" id="RU003357"/>
    </source>
</evidence>
<dbReference type="EMBL" id="JAAAWP010000004">
    <property type="protein sequence ID" value="NDW21556.1"/>
    <property type="molecule type" value="Genomic_DNA"/>
</dbReference>
<evidence type="ECO:0000313" key="13">
    <source>
        <dbReference type="EMBL" id="NDW21556.1"/>
    </source>
</evidence>
<evidence type="ECO:0000256" key="3">
    <source>
        <dbReference type="ARBA" id="ARBA00022452"/>
    </source>
</evidence>
<feature type="chain" id="PRO_5026732082" evidence="10">
    <location>
        <begin position="32"/>
        <end position="851"/>
    </location>
</feature>
<dbReference type="PANTHER" id="PTHR47234">
    <property type="match status" value="1"/>
</dbReference>
<dbReference type="InterPro" id="IPR000531">
    <property type="entry name" value="Beta-barrel_TonB"/>
</dbReference>
<keyword evidence="5 9" id="KW-0798">TonB box</keyword>
<evidence type="ECO:0000259" key="12">
    <source>
        <dbReference type="Pfam" id="PF07715"/>
    </source>
</evidence>
<dbReference type="Pfam" id="PF07715">
    <property type="entry name" value="Plug"/>
    <property type="match status" value="1"/>
</dbReference>
<reference evidence="13 14" key="1">
    <citation type="submission" date="2020-01" db="EMBL/GenBank/DDBJ databases">
        <title>Genomes of bacteria type strains.</title>
        <authorList>
            <person name="Chen J."/>
            <person name="Zhu S."/>
            <person name="Yang J."/>
        </authorList>
    </citation>
    <scope>NUCLEOTIDE SEQUENCE [LARGE SCALE GENOMIC DNA]</scope>
    <source>
        <strain evidence="13 14">LMG 22958</strain>
    </source>
</reference>
<dbReference type="RefSeq" id="WP_163111534.1">
    <property type="nucleotide sequence ID" value="NZ_JAAAWP010000004.1"/>
</dbReference>
<keyword evidence="2 8" id="KW-0813">Transport</keyword>
<evidence type="ECO:0000256" key="7">
    <source>
        <dbReference type="ARBA" id="ARBA00023237"/>
    </source>
</evidence>
<sequence length="851" mass="91341">MSKQALNRTMLSMSVLMALSATAGFSGTVHAQEKQVEEELVEKIAVLGSRRAQSSSTMETASPIDIVDSDQLMRQGSTNAIDALTAVIPSLNASREPISDAASMVRPVNLRSLAADQTLVLVNGKRRHRGAVVGEFVSGVNRGAQGVDVTPLFGAALKRVEILRDGAAAQYGSDAIAGVINYALEDDPETRMITAQYGQSYYNDGETFEVSGSYGFHLGDKGFAVASFQAKDSGATSRGIQDGEGTNSGATALDAAGFPVADPVVIWGAPEVTDDYKFFLNSGYDINDNAQVYSFANYATRDVDGSFFYRNPTSRQGVFASGSNVLFADSTGEGCPVGPLPTTSFTDAQNFVNGAGDNCFAFFSQFPGGFTPRFGGSVEDFSIALGVKGELDNGLVYDFSVVNGENNLSYEIYNTVNASLGAASPNEFYLGAQIENETVVNADFSQAVEVDAFSSDLNIAFGLQYHDESFEITPGDEASYTAGEFVSQGFSVGSNGFQGFNPDISGKFSRNSTSAYVDFEADVTDSLLLGLAVRYEDYSDFGTTTNGKVSARYFLTDDVVLRGAVSTGFRAPSVGQSNLQRAATNFNNGQLEELLVVSTTSPFATLFGGGQLGPEDANNLSLGFTTRLGDLSLTVDYFNIEIENRIAQVTRELTTEQRDLLVAGGVAEAATVSQVSFFVNDFDTETSGVDVVADYPLDWDNAMTKLTLAVNYTDTKVTNRGETVTDARAREVEDALPDFRTTFTIDHTFEPFNALIRVNYYGEVFENLFNDESLPIVTPGLFLVDAEVSYDIDENMSVAIGAKNLFDEFPDEWETEGFTGRDGGFLGAIYPLNHPAGLGGGSYYMRFTANF</sequence>
<dbReference type="CDD" id="cd01347">
    <property type="entry name" value="ligand_gated_channel"/>
    <property type="match status" value="1"/>
</dbReference>
<accession>A0A6L9MTS7</accession>
<dbReference type="Proteomes" id="UP000478837">
    <property type="component" value="Unassembled WGS sequence"/>
</dbReference>
<protein>
    <submittedName>
        <fullName evidence="13">TonB-dependent receptor</fullName>
    </submittedName>
</protein>
<keyword evidence="13" id="KW-0675">Receptor</keyword>
<evidence type="ECO:0000256" key="8">
    <source>
        <dbReference type="PROSITE-ProRule" id="PRU01360"/>
    </source>
</evidence>
<feature type="domain" description="TonB-dependent receptor plug" evidence="12">
    <location>
        <begin position="57"/>
        <end position="179"/>
    </location>
</feature>
<evidence type="ECO:0000259" key="11">
    <source>
        <dbReference type="Pfam" id="PF00593"/>
    </source>
</evidence>
<dbReference type="Gene3D" id="2.170.130.10">
    <property type="entry name" value="TonB-dependent receptor, plug domain"/>
    <property type="match status" value="1"/>
</dbReference>
<evidence type="ECO:0000256" key="10">
    <source>
        <dbReference type="SAM" id="SignalP"/>
    </source>
</evidence>
<dbReference type="PROSITE" id="PS52016">
    <property type="entry name" value="TONB_DEPENDENT_REC_3"/>
    <property type="match status" value="1"/>
</dbReference>
<proteinExistence type="inferred from homology"/>
<keyword evidence="4 8" id="KW-0812">Transmembrane</keyword>